<protein>
    <submittedName>
        <fullName evidence="7">RNA polymerase-binding transcription factor DksA</fullName>
    </submittedName>
</protein>
<dbReference type="Proteomes" id="UP001156870">
    <property type="component" value="Unassembled WGS sequence"/>
</dbReference>
<feature type="zinc finger region" description="dksA C4-type" evidence="4">
    <location>
        <begin position="106"/>
        <end position="130"/>
    </location>
</feature>
<evidence type="ECO:0000259" key="6">
    <source>
        <dbReference type="Pfam" id="PF21157"/>
    </source>
</evidence>
<evidence type="ECO:0000256" key="4">
    <source>
        <dbReference type="PROSITE-ProRule" id="PRU00510"/>
    </source>
</evidence>
<accession>A0AA37TAH1</accession>
<dbReference type="SUPFAM" id="SSF57716">
    <property type="entry name" value="Glucocorticoid receptor-like (DNA-binding domain)"/>
    <property type="match status" value="1"/>
</dbReference>
<comment type="caution">
    <text evidence="7">The sequence shown here is derived from an EMBL/GenBank/DDBJ whole genome shotgun (WGS) entry which is preliminary data.</text>
</comment>
<dbReference type="InterPro" id="IPR000962">
    <property type="entry name" value="Znf_DskA_TraR"/>
</dbReference>
<keyword evidence="8" id="KW-1185">Reference proteome</keyword>
<dbReference type="InterPro" id="IPR048489">
    <property type="entry name" value="DksA_N"/>
</dbReference>
<gene>
    <name evidence="7" type="primary">dksA_3</name>
    <name evidence="7" type="ORF">GCM10007877_35720</name>
</gene>
<evidence type="ECO:0000313" key="8">
    <source>
        <dbReference type="Proteomes" id="UP001156870"/>
    </source>
</evidence>
<dbReference type="GO" id="GO:0008270">
    <property type="term" value="F:zinc ion binding"/>
    <property type="evidence" value="ECO:0007669"/>
    <property type="project" value="UniProtKB-KW"/>
</dbReference>
<dbReference type="EMBL" id="BSPD01000091">
    <property type="protein sequence ID" value="GLS27853.1"/>
    <property type="molecule type" value="Genomic_DNA"/>
</dbReference>
<feature type="domain" description="Zinc finger DksA/TraR C4-type" evidence="5">
    <location>
        <begin position="101"/>
        <end position="135"/>
    </location>
</feature>
<dbReference type="Gene3D" id="1.20.120.910">
    <property type="entry name" value="DksA, coiled-coil domain"/>
    <property type="match status" value="1"/>
</dbReference>
<dbReference type="SUPFAM" id="SSF109635">
    <property type="entry name" value="DnaK suppressor protein DksA, alpha-hairpin domain"/>
    <property type="match status" value="1"/>
</dbReference>
<keyword evidence="3" id="KW-0862">Zinc</keyword>
<name>A0AA37TAH1_9GAMM</name>
<keyword evidence="2" id="KW-0863">Zinc-finger</keyword>
<dbReference type="PROSITE" id="PS51128">
    <property type="entry name" value="ZF_DKSA_2"/>
    <property type="match status" value="1"/>
</dbReference>
<dbReference type="InterPro" id="IPR037187">
    <property type="entry name" value="DnaK_N"/>
</dbReference>
<proteinExistence type="predicted"/>
<dbReference type="Pfam" id="PF21157">
    <property type="entry name" value="DksA_N"/>
    <property type="match status" value="1"/>
</dbReference>
<dbReference type="PANTHER" id="PTHR33823">
    <property type="entry name" value="RNA POLYMERASE-BINDING TRANSCRIPTION FACTOR DKSA-RELATED"/>
    <property type="match status" value="1"/>
</dbReference>
<evidence type="ECO:0000313" key="7">
    <source>
        <dbReference type="EMBL" id="GLS27853.1"/>
    </source>
</evidence>
<evidence type="ECO:0000256" key="1">
    <source>
        <dbReference type="ARBA" id="ARBA00022723"/>
    </source>
</evidence>
<evidence type="ECO:0000259" key="5">
    <source>
        <dbReference type="Pfam" id="PF01258"/>
    </source>
</evidence>
<organism evidence="7 8">
    <name type="scientific">Marinibactrum halimedae</name>
    <dbReference type="NCBI Taxonomy" id="1444977"/>
    <lineage>
        <taxon>Bacteria</taxon>
        <taxon>Pseudomonadati</taxon>
        <taxon>Pseudomonadota</taxon>
        <taxon>Gammaproteobacteria</taxon>
        <taxon>Cellvibrionales</taxon>
        <taxon>Cellvibrionaceae</taxon>
        <taxon>Marinibactrum</taxon>
    </lineage>
</organism>
<dbReference type="Pfam" id="PF01258">
    <property type="entry name" value="zf-dskA_traR"/>
    <property type="match status" value="1"/>
</dbReference>
<keyword evidence="1" id="KW-0479">Metal-binding</keyword>
<sequence>MEQPNVDLVQLSTEQILEAPESDYMNSAQLEFFRGLLIELYNTTNERIQAAKELMASPPEVNDENDRASWEEQSNMSLRILEREQKLLPKIKESLSRIRSGSYGYCLESGEPIGIQRLLARPTAEYCAEVKAVKEIKENAYRA</sequence>
<dbReference type="PANTHER" id="PTHR33823:SF2">
    <property type="entry name" value="RNA POLYMERASE-BINDING TRANSCRIPTION FACTOR DKSA"/>
    <property type="match status" value="1"/>
</dbReference>
<evidence type="ECO:0000256" key="2">
    <source>
        <dbReference type="ARBA" id="ARBA00022771"/>
    </source>
</evidence>
<dbReference type="AlphaFoldDB" id="A0AA37TAH1"/>
<feature type="domain" description="DnaK suppressor protein DksA N-terminal" evidence="6">
    <location>
        <begin position="29"/>
        <end position="98"/>
    </location>
</feature>
<reference evidence="7 8" key="1">
    <citation type="journal article" date="2014" name="Int. J. Syst. Evol. Microbiol.">
        <title>Complete genome sequence of Corynebacterium casei LMG S-19264T (=DSM 44701T), isolated from a smear-ripened cheese.</title>
        <authorList>
            <consortium name="US DOE Joint Genome Institute (JGI-PGF)"/>
            <person name="Walter F."/>
            <person name="Albersmeier A."/>
            <person name="Kalinowski J."/>
            <person name="Ruckert C."/>
        </authorList>
    </citation>
    <scope>NUCLEOTIDE SEQUENCE [LARGE SCALE GENOMIC DNA]</scope>
    <source>
        <strain evidence="7 8">NBRC 110095</strain>
    </source>
</reference>
<dbReference type="RefSeq" id="WP_232595221.1">
    <property type="nucleotide sequence ID" value="NZ_BSPD01000091.1"/>
</dbReference>
<evidence type="ECO:0000256" key="3">
    <source>
        <dbReference type="ARBA" id="ARBA00022833"/>
    </source>
</evidence>